<keyword evidence="4" id="KW-1185">Reference proteome</keyword>
<dbReference type="EMBL" id="JAANER010000008">
    <property type="protein sequence ID" value="KAG9186466.1"/>
    <property type="molecule type" value="Genomic_DNA"/>
</dbReference>
<gene>
    <name evidence="3" type="ORF">G6011_09574</name>
</gene>
<feature type="compositionally biased region" description="Basic residues" evidence="1">
    <location>
        <begin position="26"/>
        <end position="41"/>
    </location>
</feature>
<evidence type="ECO:0000313" key="3">
    <source>
        <dbReference type="EMBL" id="KAG9186466.1"/>
    </source>
</evidence>
<dbReference type="InterPro" id="IPR001005">
    <property type="entry name" value="SANT/Myb"/>
</dbReference>
<feature type="region of interest" description="Disordered" evidence="1">
    <location>
        <begin position="254"/>
        <end position="337"/>
    </location>
</feature>
<dbReference type="SMART" id="SM00717">
    <property type="entry name" value="SANT"/>
    <property type="match status" value="1"/>
</dbReference>
<feature type="region of interest" description="Disordered" evidence="1">
    <location>
        <begin position="138"/>
        <end position="175"/>
    </location>
</feature>
<dbReference type="PROSITE" id="PS50090">
    <property type="entry name" value="MYB_LIKE"/>
    <property type="match status" value="1"/>
</dbReference>
<feature type="region of interest" description="Disordered" evidence="1">
    <location>
        <begin position="18"/>
        <end position="43"/>
    </location>
</feature>
<protein>
    <recommendedName>
        <fullName evidence="2">Myb-like domain-containing protein</fullName>
    </recommendedName>
</protein>
<comment type="caution">
    <text evidence="3">The sequence shown here is derived from an EMBL/GenBank/DDBJ whole genome shotgun (WGS) entry which is preliminary data.</text>
</comment>
<feature type="compositionally biased region" description="Basic and acidic residues" evidence="1">
    <location>
        <begin position="455"/>
        <end position="464"/>
    </location>
</feature>
<evidence type="ECO:0000256" key="1">
    <source>
        <dbReference type="SAM" id="MobiDB-lite"/>
    </source>
</evidence>
<reference evidence="3" key="1">
    <citation type="submission" date="2021-07" db="EMBL/GenBank/DDBJ databases">
        <title>Genome Resource of American Ginseng Black Spot Pathogen Alternaria panax.</title>
        <authorList>
            <person name="Qiu C."/>
            <person name="Wang W."/>
            <person name="Liu Z."/>
        </authorList>
    </citation>
    <scope>NUCLEOTIDE SEQUENCE</scope>
    <source>
        <strain evidence="3">BNCC115425</strain>
    </source>
</reference>
<name>A0AAD4FC42_9PLEO</name>
<proteinExistence type="predicted"/>
<dbReference type="Gene3D" id="1.10.10.60">
    <property type="entry name" value="Homeodomain-like"/>
    <property type="match status" value="1"/>
</dbReference>
<dbReference type="SUPFAM" id="SSF46689">
    <property type="entry name" value="Homeodomain-like"/>
    <property type="match status" value="1"/>
</dbReference>
<feature type="compositionally biased region" description="Basic and acidic residues" evidence="1">
    <location>
        <begin position="362"/>
        <end position="376"/>
    </location>
</feature>
<accession>A0AAD4FC42</accession>
<feature type="compositionally biased region" description="Acidic residues" evidence="1">
    <location>
        <begin position="590"/>
        <end position="608"/>
    </location>
</feature>
<feature type="domain" description="Myb-like" evidence="2">
    <location>
        <begin position="620"/>
        <end position="662"/>
    </location>
</feature>
<evidence type="ECO:0000259" key="2">
    <source>
        <dbReference type="PROSITE" id="PS50090"/>
    </source>
</evidence>
<sequence>MATFTSVPQATSFQFKHYEPTSLKRTQSKPKAKTTGHTHRRDRGEVVTPSLGLLYQESEGDLPAVHRQTLQVQTTGRVEDVEHLDSGMYDLFGAGHGTCTFEFTTGDSNHQFRHEVCDEGEKDHATLDLALNKSFNESNFHPIGESDATRDHHSATTFQRGNGNPDHQDKSYDLTTANGRDHAKQCSDIDAAVGYAFSVEDFEGTYHERPLAEDETLFGVASVMNGPSTTRKHSHQSSVVDATTTILEAVPNVISDLEPENPHPVKRRRTAERQARSPIIEPTHTPKPMPLLDPSDEASRPSISGGTIPGPLGADRKEDGTTSLTLPPTDLRDVEDGDGACVQGAVEELLQARRSITPSERLQFEQDVGRESDRSATNRQDSGSQVGEVFEEEHSHNEASSIPPSRSQRHRRRTWTPEMGRNPSNNSLRPLDYNTVPTRAPQRSRMSQPQQNLISERRGTDKDPQTYFPESNTPGTTADDRTNIDYECDPSMSCQITDLALCTIPNGCSVVTAMLRPHNSNCSLDVVALGHKVLGEQVKVIRMTQLSPDSWVLLGYRCNDSTLNLCNGQSLNAECMNGFHNDAANQEMGYSDDENCDEENENEEEEESAKECSQRTHKLWLESEEVLLLSLKDKQGMGWEEVCKRFPNRSPGAVKLRYYTLKKKGL</sequence>
<evidence type="ECO:0000313" key="4">
    <source>
        <dbReference type="Proteomes" id="UP001199106"/>
    </source>
</evidence>
<feature type="region of interest" description="Disordered" evidence="1">
    <location>
        <begin position="587"/>
        <end position="612"/>
    </location>
</feature>
<dbReference type="AlphaFoldDB" id="A0AAD4FC42"/>
<organism evidence="3 4">
    <name type="scientific">Alternaria panax</name>
    <dbReference type="NCBI Taxonomy" id="48097"/>
    <lineage>
        <taxon>Eukaryota</taxon>
        <taxon>Fungi</taxon>
        <taxon>Dikarya</taxon>
        <taxon>Ascomycota</taxon>
        <taxon>Pezizomycotina</taxon>
        <taxon>Dothideomycetes</taxon>
        <taxon>Pleosporomycetidae</taxon>
        <taxon>Pleosporales</taxon>
        <taxon>Pleosporineae</taxon>
        <taxon>Pleosporaceae</taxon>
        <taxon>Alternaria</taxon>
        <taxon>Alternaria sect. Panax</taxon>
    </lineage>
</organism>
<dbReference type="Proteomes" id="UP001199106">
    <property type="component" value="Unassembled WGS sequence"/>
</dbReference>
<dbReference type="CDD" id="cd00167">
    <property type="entry name" value="SANT"/>
    <property type="match status" value="1"/>
</dbReference>
<feature type="region of interest" description="Disordered" evidence="1">
    <location>
        <begin position="357"/>
        <end position="481"/>
    </location>
</feature>
<feature type="compositionally biased region" description="Polar residues" evidence="1">
    <location>
        <begin position="444"/>
        <end position="454"/>
    </location>
</feature>
<dbReference type="InterPro" id="IPR009057">
    <property type="entry name" value="Homeodomain-like_sf"/>
</dbReference>